<accession>A0AAE0EBM0</accession>
<reference evidence="3" key="1">
    <citation type="journal article" date="2023" name="Plant J.">
        <title>Genome sequences and population genomics provide insights into the demographic history, inbreeding, and mutation load of two 'living fossil' tree species of Dipteronia.</title>
        <authorList>
            <person name="Feng Y."/>
            <person name="Comes H.P."/>
            <person name="Chen J."/>
            <person name="Zhu S."/>
            <person name="Lu R."/>
            <person name="Zhang X."/>
            <person name="Li P."/>
            <person name="Qiu J."/>
            <person name="Olsen K.M."/>
            <person name="Qiu Y."/>
        </authorList>
    </citation>
    <scope>NUCLEOTIDE SEQUENCE</scope>
    <source>
        <strain evidence="3">NBL</strain>
    </source>
</reference>
<feature type="domain" description="DNA helicase Pif1-like DEAD-box helicase" evidence="2">
    <location>
        <begin position="84"/>
        <end position="199"/>
    </location>
</feature>
<dbReference type="InterPro" id="IPR010285">
    <property type="entry name" value="DNA_helicase_pif1-like_DEAD"/>
</dbReference>
<dbReference type="GO" id="GO:0006310">
    <property type="term" value="P:DNA recombination"/>
    <property type="evidence" value="ECO:0007669"/>
    <property type="project" value="UniProtKB-KW"/>
</dbReference>
<dbReference type="EMBL" id="JANJYJ010000003">
    <property type="protein sequence ID" value="KAK3222114.1"/>
    <property type="molecule type" value="Genomic_DNA"/>
</dbReference>
<dbReference type="GO" id="GO:0000723">
    <property type="term" value="P:telomere maintenance"/>
    <property type="evidence" value="ECO:0007669"/>
    <property type="project" value="InterPro"/>
</dbReference>
<dbReference type="GO" id="GO:0016787">
    <property type="term" value="F:hydrolase activity"/>
    <property type="evidence" value="ECO:0007669"/>
    <property type="project" value="UniProtKB-KW"/>
</dbReference>
<dbReference type="Pfam" id="PF05970">
    <property type="entry name" value="PIF1"/>
    <property type="match status" value="1"/>
</dbReference>
<gene>
    <name evidence="3" type="ORF">Dsin_009139</name>
</gene>
<dbReference type="InterPro" id="IPR027417">
    <property type="entry name" value="P-loop_NTPase"/>
</dbReference>
<keyword evidence="1" id="KW-0347">Helicase</keyword>
<dbReference type="Proteomes" id="UP001281410">
    <property type="component" value="Unassembled WGS sequence"/>
</dbReference>
<dbReference type="GO" id="GO:0043139">
    <property type="term" value="F:5'-3' DNA helicase activity"/>
    <property type="evidence" value="ECO:0007669"/>
    <property type="project" value="UniProtKB-EC"/>
</dbReference>
<dbReference type="AlphaFoldDB" id="A0AAE0EBM0"/>
<keyword evidence="1" id="KW-0378">Hydrolase</keyword>
<keyword evidence="1" id="KW-0067">ATP-binding</keyword>
<keyword evidence="4" id="KW-1185">Reference proteome</keyword>
<dbReference type="PANTHER" id="PTHR10492:SF94">
    <property type="entry name" value="ATP-DEPENDENT DNA HELICASE"/>
    <property type="match status" value="1"/>
</dbReference>
<evidence type="ECO:0000259" key="2">
    <source>
        <dbReference type="Pfam" id="PF05970"/>
    </source>
</evidence>
<comment type="catalytic activity">
    <reaction evidence="1">
        <text>ATP + H2O = ADP + phosphate + H(+)</text>
        <dbReference type="Rhea" id="RHEA:13065"/>
        <dbReference type="ChEBI" id="CHEBI:15377"/>
        <dbReference type="ChEBI" id="CHEBI:15378"/>
        <dbReference type="ChEBI" id="CHEBI:30616"/>
        <dbReference type="ChEBI" id="CHEBI:43474"/>
        <dbReference type="ChEBI" id="CHEBI:456216"/>
        <dbReference type="EC" id="5.6.2.3"/>
    </reaction>
</comment>
<dbReference type="PANTHER" id="PTHR10492">
    <property type="match status" value="1"/>
</dbReference>
<name>A0AAE0EBM0_9ROSI</name>
<keyword evidence="1" id="KW-0547">Nucleotide-binding</keyword>
<sequence>MLWNKFENFLSEDYNKMNTVLSNLTIKTLQSINSTLELMGKNINDYHLVDYNIDLNEDEKGLRDINDELQVIVPEQDILAISSLNSEQKSAYNVILERVFSEKPGAFFIDGPGGTGKTFLYRAILAIIRSKHFVAIATASSGVSASILPGGRTTHSRFKIPLNIEDNITCGISKQSGIAKLFQVAKLIIWDEAPMCKRQT</sequence>
<dbReference type="EC" id="5.6.2.3" evidence="1"/>
<proteinExistence type="inferred from homology"/>
<evidence type="ECO:0000256" key="1">
    <source>
        <dbReference type="RuleBase" id="RU363044"/>
    </source>
</evidence>
<comment type="cofactor">
    <cofactor evidence="1">
        <name>Mg(2+)</name>
        <dbReference type="ChEBI" id="CHEBI:18420"/>
    </cofactor>
</comment>
<keyword evidence="1" id="KW-0234">DNA repair</keyword>
<comment type="caution">
    <text evidence="3">The sequence shown here is derived from an EMBL/GenBank/DDBJ whole genome shotgun (WGS) entry which is preliminary data.</text>
</comment>
<organism evidence="3 4">
    <name type="scientific">Dipteronia sinensis</name>
    <dbReference type="NCBI Taxonomy" id="43782"/>
    <lineage>
        <taxon>Eukaryota</taxon>
        <taxon>Viridiplantae</taxon>
        <taxon>Streptophyta</taxon>
        <taxon>Embryophyta</taxon>
        <taxon>Tracheophyta</taxon>
        <taxon>Spermatophyta</taxon>
        <taxon>Magnoliopsida</taxon>
        <taxon>eudicotyledons</taxon>
        <taxon>Gunneridae</taxon>
        <taxon>Pentapetalae</taxon>
        <taxon>rosids</taxon>
        <taxon>malvids</taxon>
        <taxon>Sapindales</taxon>
        <taxon>Sapindaceae</taxon>
        <taxon>Hippocastanoideae</taxon>
        <taxon>Acereae</taxon>
        <taxon>Dipteronia</taxon>
    </lineage>
</organism>
<dbReference type="SUPFAM" id="SSF52540">
    <property type="entry name" value="P-loop containing nucleoside triphosphate hydrolases"/>
    <property type="match status" value="1"/>
</dbReference>
<keyword evidence="1" id="KW-0227">DNA damage</keyword>
<dbReference type="GO" id="GO:0005524">
    <property type="term" value="F:ATP binding"/>
    <property type="evidence" value="ECO:0007669"/>
    <property type="project" value="UniProtKB-KW"/>
</dbReference>
<evidence type="ECO:0000313" key="4">
    <source>
        <dbReference type="Proteomes" id="UP001281410"/>
    </source>
</evidence>
<protein>
    <recommendedName>
        <fullName evidence="1">ATP-dependent DNA helicase</fullName>
        <ecNumber evidence="1">5.6.2.3</ecNumber>
    </recommendedName>
</protein>
<dbReference type="Gene3D" id="3.40.50.300">
    <property type="entry name" value="P-loop containing nucleotide triphosphate hydrolases"/>
    <property type="match status" value="1"/>
</dbReference>
<comment type="similarity">
    <text evidence="1">Belongs to the helicase family.</text>
</comment>
<keyword evidence="1" id="KW-0233">DNA recombination</keyword>
<evidence type="ECO:0000313" key="3">
    <source>
        <dbReference type="EMBL" id="KAK3222114.1"/>
    </source>
</evidence>
<dbReference type="GO" id="GO:0006281">
    <property type="term" value="P:DNA repair"/>
    <property type="evidence" value="ECO:0007669"/>
    <property type="project" value="UniProtKB-KW"/>
</dbReference>